<name>A0ABP8Q9A6_9BACT</name>
<evidence type="ECO:0000313" key="3">
    <source>
        <dbReference type="Proteomes" id="UP001501243"/>
    </source>
</evidence>
<dbReference type="Proteomes" id="UP001501243">
    <property type="component" value="Unassembled WGS sequence"/>
</dbReference>
<dbReference type="EMBL" id="BAABGQ010000005">
    <property type="protein sequence ID" value="GAA4498840.1"/>
    <property type="molecule type" value="Genomic_DNA"/>
</dbReference>
<reference evidence="3" key="1">
    <citation type="journal article" date="2019" name="Int. J. Syst. Evol. Microbiol.">
        <title>The Global Catalogue of Microorganisms (GCM) 10K type strain sequencing project: providing services to taxonomists for standard genome sequencing and annotation.</title>
        <authorList>
            <consortium name="The Broad Institute Genomics Platform"/>
            <consortium name="The Broad Institute Genome Sequencing Center for Infectious Disease"/>
            <person name="Wu L."/>
            <person name="Ma J."/>
        </authorList>
    </citation>
    <scope>NUCLEOTIDE SEQUENCE [LARGE SCALE GENOMIC DNA]</scope>
    <source>
        <strain evidence="3">JCM 17841</strain>
    </source>
</reference>
<feature type="chain" id="PRO_5047517407" description="Carboxypeptidase-like regulatory domain-containing protein" evidence="1">
    <location>
        <begin position="24"/>
        <end position="234"/>
    </location>
</feature>
<proteinExistence type="predicted"/>
<evidence type="ECO:0008006" key="4">
    <source>
        <dbReference type="Google" id="ProtNLM"/>
    </source>
</evidence>
<dbReference type="SUPFAM" id="SSF49464">
    <property type="entry name" value="Carboxypeptidase regulatory domain-like"/>
    <property type="match status" value="1"/>
</dbReference>
<dbReference type="Pfam" id="PF13715">
    <property type="entry name" value="CarbopepD_reg_2"/>
    <property type="match status" value="1"/>
</dbReference>
<keyword evidence="3" id="KW-1185">Reference proteome</keyword>
<feature type="signal peptide" evidence="1">
    <location>
        <begin position="1"/>
        <end position="23"/>
    </location>
</feature>
<dbReference type="Gene3D" id="2.60.40.1120">
    <property type="entry name" value="Carboxypeptidase-like, regulatory domain"/>
    <property type="match status" value="1"/>
</dbReference>
<accession>A0ABP8Q9A6</accession>
<dbReference type="InterPro" id="IPR008969">
    <property type="entry name" value="CarboxyPept-like_regulatory"/>
</dbReference>
<organism evidence="2 3">
    <name type="scientific">Hymenobacter ginsengisoli</name>
    <dbReference type="NCBI Taxonomy" id="1051626"/>
    <lineage>
        <taxon>Bacteria</taxon>
        <taxon>Pseudomonadati</taxon>
        <taxon>Bacteroidota</taxon>
        <taxon>Cytophagia</taxon>
        <taxon>Cytophagales</taxon>
        <taxon>Hymenobacteraceae</taxon>
        <taxon>Hymenobacter</taxon>
    </lineage>
</organism>
<sequence>MFTRLLVILLLTLGLPLATPAQALTGRVVARSTGQPLAQVTVRLDGQPTGTSTDEAGRFHLPAAPAGAQFIFSHLGYQSQTLPVQLLGPEVRLEELSYQIGEVLVSYSSIRKLLLKKWKIEESSIVAVADNLIADLQKTDSVRAKKLLQTPFGLRSALKLARLQFLDDGTFKVKALVFGSKGKWQLDEVQRTLHVVGSKGSDEALTVVELTANRLIIHDAANPNRQDEVYVPTD</sequence>
<keyword evidence="1" id="KW-0732">Signal</keyword>
<evidence type="ECO:0000256" key="1">
    <source>
        <dbReference type="SAM" id="SignalP"/>
    </source>
</evidence>
<dbReference type="RefSeq" id="WP_208130672.1">
    <property type="nucleotide sequence ID" value="NZ_BAABGQ010000005.1"/>
</dbReference>
<gene>
    <name evidence="2" type="ORF">GCM10023172_16540</name>
</gene>
<protein>
    <recommendedName>
        <fullName evidence="4">Carboxypeptidase-like regulatory domain-containing protein</fullName>
    </recommendedName>
</protein>
<evidence type="ECO:0000313" key="2">
    <source>
        <dbReference type="EMBL" id="GAA4498840.1"/>
    </source>
</evidence>
<comment type="caution">
    <text evidence="2">The sequence shown here is derived from an EMBL/GenBank/DDBJ whole genome shotgun (WGS) entry which is preliminary data.</text>
</comment>